<comment type="catalytic activity">
    <reaction evidence="1 9">
        <text>S-adenosyl-L-methionine + a thiopurine = S-adenosyl-L-homocysteine + a thiopurine S-methylether.</text>
        <dbReference type="EC" id="2.1.1.67"/>
    </reaction>
</comment>
<dbReference type="InterPro" id="IPR029063">
    <property type="entry name" value="SAM-dependent_MTases_sf"/>
</dbReference>
<evidence type="ECO:0000256" key="9">
    <source>
        <dbReference type="HAMAP-Rule" id="MF_00812"/>
    </source>
</evidence>
<dbReference type="RefSeq" id="WP_308136219.1">
    <property type="nucleotide sequence ID" value="NZ_CP133197.1"/>
</dbReference>
<dbReference type="GO" id="GO:0008119">
    <property type="term" value="F:thiopurine S-methyltransferase activity"/>
    <property type="evidence" value="ECO:0007669"/>
    <property type="project" value="UniProtKB-UniRule"/>
</dbReference>
<dbReference type="PROSITE" id="PS51585">
    <property type="entry name" value="SAM_MT_TPMT"/>
    <property type="match status" value="1"/>
</dbReference>
<dbReference type="GO" id="GO:0010038">
    <property type="term" value="P:response to metal ion"/>
    <property type="evidence" value="ECO:0007669"/>
    <property type="project" value="InterPro"/>
</dbReference>
<evidence type="ECO:0000313" key="12">
    <source>
        <dbReference type="Proteomes" id="UP001223336"/>
    </source>
</evidence>
<dbReference type="EMBL" id="CP133217">
    <property type="protein sequence ID" value="WML87468.1"/>
    <property type="molecule type" value="Genomic_DNA"/>
</dbReference>
<dbReference type="Proteomes" id="UP001223336">
    <property type="component" value="Unassembled WGS sequence"/>
</dbReference>
<evidence type="ECO:0000256" key="5">
    <source>
        <dbReference type="ARBA" id="ARBA00022490"/>
    </source>
</evidence>
<reference evidence="11 12" key="1">
    <citation type="submission" date="2023-08" db="EMBL/GenBank/DDBJ databases">
        <title>New molecular markers tilS and rpoB for phylogenetic and monitoring studies of the genus Thiothrix biodiversity.</title>
        <authorList>
            <person name="Ravin N.V."/>
            <person name="Smolyakov D."/>
            <person name="Markov N.D."/>
            <person name="Beletsky A.V."/>
            <person name="Mardanov A.V."/>
            <person name="Rudenko T.S."/>
            <person name="Grabovich M.Y."/>
        </authorList>
    </citation>
    <scope>NUCLEOTIDE SEQUENCE</scope>
    <source>
        <strain evidence="11">DNT52</strain>
        <strain evidence="10 12">H33</strain>
    </source>
</reference>
<keyword evidence="8 9" id="KW-0949">S-adenosyl-L-methionine</keyword>
<dbReference type="GO" id="GO:0032259">
    <property type="term" value="P:methylation"/>
    <property type="evidence" value="ECO:0007669"/>
    <property type="project" value="UniProtKB-KW"/>
</dbReference>
<dbReference type="EC" id="2.1.1.67" evidence="4 9"/>
<dbReference type="Pfam" id="PF05724">
    <property type="entry name" value="TPMT"/>
    <property type="match status" value="1"/>
</dbReference>
<protein>
    <recommendedName>
        <fullName evidence="4 9">Thiopurine S-methyltransferase</fullName>
        <ecNumber evidence="4 9">2.1.1.67</ecNumber>
    </recommendedName>
    <alternativeName>
        <fullName evidence="9">Thiopurine methyltransferase</fullName>
    </alternativeName>
</protein>
<feature type="binding site" evidence="9">
    <location>
        <position position="123"/>
    </location>
    <ligand>
        <name>S-adenosyl-L-methionine</name>
        <dbReference type="ChEBI" id="CHEBI:59789"/>
    </ligand>
</feature>
<evidence type="ECO:0000256" key="1">
    <source>
        <dbReference type="ARBA" id="ARBA00000903"/>
    </source>
</evidence>
<evidence type="ECO:0000256" key="6">
    <source>
        <dbReference type="ARBA" id="ARBA00022603"/>
    </source>
</evidence>
<dbReference type="GO" id="GO:0005737">
    <property type="term" value="C:cytoplasm"/>
    <property type="evidence" value="ECO:0007669"/>
    <property type="project" value="UniProtKB-SubCell"/>
</dbReference>
<dbReference type="Proteomes" id="UP001229862">
    <property type="component" value="Chromosome"/>
</dbReference>
<evidence type="ECO:0000313" key="10">
    <source>
        <dbReference type="EMBL" id="MDQ5770526.1"/>
    </source>
</evidence>
<evidence type="ECO:0000256" key="2">
    <source>
        <dbReference type="ARBA" id="ARBA00004496"/>
    </source>
</evidence>
<dbReference type="EMBL" id="JAVFKN010000032">
    <property type="protein sequence ID" value="MDQ5770526.1"/>
    <property type="molecule type" value="Genomic_DNA"/>
</dbReference>
<dbReference type="PANTHER" id="PTHR10259">
    <property type="entry name" value="THIOPURINE S-METHYLTRANSFERASE"/>
    <property type="match status" value="1"/>
</dbReference>
<dbReference type="AlphaFoldDB" id="A0AA51MNN0"/>
<dbReference type="Gene3D" id="3.40.50.150">
    <property type="entry name" value="Vaccinia Virus protein VP39"/>
    <property type="match status" value="1"/>
</dbReference>
<keyword evidence="12" id="KW-1185">Reference proteome</keyword>
<comment type="subcellular location">
    <subcellularLocation>
        <location evidence="2 9">Cytoplasm</location>
    </subcellularLocation>
</comment>
<comment type="similarity">
    <text evidence="3 9">Belongs to the class I-like SAM-binding methyltransferase superfamily. TPMT family.</text>
</comment>
<dbReference type="InterPro" id="IPR008854">
    <property type="entry name" value="TPMT"/>
</dbReference>
<dbReference type="HAMAP" id="MF_00812">
    <property type="entry name" value="Thiopur_methtran"/>
    <property type="match status" value="1"/>
</dbReference>
<organism evidence="11">
    <name type="scientific">Thiothrix subterranea</name>
    <dbReference type="NCBI Taxonomy" id="2735563"/>
    <lineage>
        <taxon>Bacteria</taxon>
        <taxon>Pseudomonadati</taxon>
        <taxon>Pseudomonadota</taxon>
        <taxon>Gammaproteobacteria</taxon>
        <taxon>Thiotrichales</taxon>
        <taxon>Thiotrichaceae</taxon>
        <taxon>Thiothrix</taxon>
    </lineage>
</organism>
<dbReference type="FunFam" id="3.40.50.150:FF:000101">
    <property type="entry name" value="Thiopurine S-methyltransferase"/>
    <property type="match status" value="1"/>
</dbReference>
<dbReference type="PANTHER" id="PTHR10259:SF11">
    <property type="entry name" value="THIOPURINE S-METHYLTRANSFERASE"/>
    <property type="match status" value="1"/>
</dbReference>
<evidence type="ECO:0000256" key="4">
    <source>
        <dbReference type="ARBA" id="ARBA00011905"/>
    </source>
</evidence>
<dbReference type="NCBIfam" id="TIGR03840">
    <property type="entry name" value="TMPT_Se_Te"/>
    <property type="match status" value="1"/>
</dbReference>
<sequence length="218" mass="25043">MQADFWHERWEHQQIGFHQAEINSHLQAFWGQMRVPADSRIFVPLCGKSRDMLWLRSQNLLVTGVEISPIAVHDFFAENGLEPIVTQQGAFERWECDGLVILQGDFFDLSAADVADCAGVFDRASLIALPPAMRTRYAQHLMNILPPAVQILLITMEYDQREMKGPPFSVHEAEVRGFYEERYAVERLQALDVLADEPGFRQRGLTRLDEKVYVLTPR</sequence>
<evidence type="ECO:0000256" key="8">
    <source>
        <dbReference type="ARBA" id="ARBA00022691"/>
    </source>
</evidence>
<feature type="binding site" evidence="9">
    <location>
        <position position="66"/>
    </location>
    <ligand>
        <name>S-adenosyl-L-methionine</name>
        <dbReference type="ChEBI" id="CHEBI:59789"/>
    </ligand>
</feature>
<dbReference type="NCBIfam" id="NF009732">
    <property type="entry name" value="PRK13255.1"/>
    <property type="match status" value="1"/>
</dbReference>
<proteinExistence type="inferred from homology"/>
<dbReference type="InterPro" id="IPR025835">
    <property type="entry name" value="Thiopurine_S-MeTrfase"/>
</dbReference>
<name>A0AA51MNN0_9GAMM</name>
<dbReference type="SUPFAM" id="SSF53335">
    <property type="entry name" value="S-adenosyl-L-methionine-dependent methyltransferases"/>
    <property type="match status" value="1"/>
</dbReference>
<keyword evidence="6 9" id="KW-0489">Methyltransferase</keyword>
<evidence type="ECO:0000313" key="11">
    <source>
        <dbReference type="EMBL" id="WML87468.1"/>
    </source>
</evidence>
<keyword evidence="7 9" id="KW-0808">Transferase</keyword>
<evidence type="ECO:0000256" key="3">
    <source>
        <dbReference type="ARBA" id="ARBA00008145"/>
    </source>
</evidence>
<dbReference type="PIRSF" id="PIRSF023956">
    <property type="entry name" value="Thiopurine_S-methyltransferase"/>
    <property type="match status" value="1"/>
</dbReference>
<feature type="binding site" evidence="9">
    <location>
        <position position="45"/>
    </location>
    <ligand>
        <name>S-adenosyl-L-methionine</name>
        <dbReference type="ChEBI" id="CHEBI:59789"/>
    </ligand>
</feature>
<accession>A0AA51MNN0</accession>
<gene>
    <name evidence="9" type="primary">tpm</name>
    <name evidence="10" type="ORF">RCC75_18505</name>
    <name evidence="11" type="ORF">RCG00_03695</name>
</gene>
<evidence type="ECO:0000256" key="7">
    <source>
        <dbReference type="ARBA" id="ARBA00022679"/>
    </source>
</evidence>
<feature type="binding site" evidence="9">
    <location>
        <position position="10"/>
    </location>
    <ligand>
        <name>S-adenosyl-L-methionine</name>
        <dbReference type="ChEBI" id="CHEBI:59789"/>
    </ligand>
</feature>
<keyword evidence="5 9" id="KW-0963">Cytoplasm</keyword>
<dbReference type="InterPro" id="IPR022474">
    <property type="entry name" value="Thiopur_S-MeTfrase_Se/Te_detox"/>
</dbReference>